<dbReference type="EMBL" id="GL833121">
    <property type="protein sequence ID" value="EGB12377.1"/>
    <property type="molecule type" value="Genomic_DNA"/>
</dbReference>
<accession>F0XZB6</accession>
<comment type="subcellular location">
    <subcellularLocation>
        <location evidence="1">Membrane</location>
        <topology evidence="1">Multi-pass membrane protein</topology>
    </subcellularLocation>
</comment>
<dbReference type="InterPro" id="IPR006153">
    <property type="entry name" value="Cation/H_exchanger_TM"/>
</dbReference>
<dbReference type="AlphaFoldDB" id="F0XZB6"/>
<name>F0XZB6_AURAN</name>
<organism evidence="8">
    <name type="scientific">Aureococcus anophagefferens</name>
    <name type="common">Harmful bloom alga</name>
    <dbReference type="NCBI Taxonomy" id="44056"/>
    <lineage>
        <taxon>Eukaryota</taxon>
        <taxon>Sar</taxon>
        <taxon>Stramenopiles</taxon>
        <taxon>Ochrophyta</taxon>
        <taxon>Pelagophyceae</taxon>
        <taxon>Pelagomonadales</taxon>
        <taxon>Pelagomonadaceae</taxon>
        <taxon>Aureococcus</taxon>
    </lineage>
</organism>
<dbReference type="Proteomes" id="UP000002729">
    <property type="component" value="Unassembled WGS sequence"/>
</dbReference>
<feature type="chain" id="PRO_5003264293" description="Cation/H+ exchanger transmembrane domain-containing protein" evidence="5">
    <location>
        <begin position="20"/>
        <end position="66"/>
    </location>
</feature>
<gene>
    <name evidence="7" type="ORF">AURANDRAFT_9521</name>
</gene>
<proteinExistence type="predicted"/>
<dbReference type="eggNOG" id="KOG1650">
    <property type="taxonomic scope" value="Eukaryota"/>
</dbReference>
<evidence type="ECO:0000256" key="1">
    <source>
        <dbReference type="ARBA" id="ARBA00004141"/>
    </source>
</evidence>
<dbReference type="PANTHER" id="PTHR46157:SF4">
    <property type="entry name" value="K(+) EFFLUX ANTIPORTER 3, CHLOROPLASTIC"/>
    <property type="match status" value="1"/>
</dbReference>
<keyword evidence="3" id="KW-1133">Transmembrane helix</keyword>
<feature type="signal peptide" evidence="5">
    <location>
        <begin position="1"/>
        <end position="19"/>
    </location>
</feature>
<keyword evidence="2" id="KW-0812">Transmembrane</keyword>
<keyword evidence="5" id="KW-0732">Signal</keyword>
<reference evidence="7 8" key="1">
    <citation type="journal article" date="2011" name="Proc. Natl. Acad. Sci. U.S.A.">
        <title>Niche of harmful alga Aureococcus anophagefferens revealed through ecogenomics.</title>
        <authorList>
            <person name="Gobler C.J."/>
            <person name="Berry D.L."/>
            <person name="Dyhrman S.T."/>
            <person name="Wilhelm S.W."/>
            <person name="Salamov A."/>
            <person name="Lobanov A.V."/>
            <person name="Zhang Y."/>
            <person name="Collier J.L."/>
            <person name="Wurch L.L."/>
            <person name="Kustka A.B."/>
            <person name="Dill B.D."/>
            <person name="Shah M."/>
            <person name="VerBerkmoes N.C."/>
            <person name="Kuo A."/>
            <person name="Terry A."/>
            <person name="Pangilinan J."/>
            <person name="Lindquist E.A."/>
            <person name="Lucas S."/>
            <person name="Paulsen I.T."/>
            <person name="Hattenrath-Lehmann T.K."/>
            <person name="Talmage S.C."/>
            <person name="Walker E.A."/>
            <person name="Koch F."/>
            <person name="Burson A.M."/>
            <person name="Marcoval M.A."/>
            <person name="Tang Y.Z."/>
            <person name="Lecleir G.R."/>
            <person name="Coyne K.J."/>
            <person name="Berg G.M."/>
            <person name="Bertrand E.M."/>
            <person name="Saito M.A."/>
            <person name="Gladyshev V.N."/>
            <person name="Grigoriev I.V."/>
        </authorList>
    </citation>
    <scope>NUCLEOTIDE SEQUENCE [LARGE SCALE GENOMIC DNA]</scope>
    <source>
        <strain evidence="8">CCMP 1984</strain>
    </source>
</reference>
<dbReference type="RefSeq" id="XP_009032906.1">
    <property type="nucleotide sequence ID" value="XM_009034658.1"/>
</dbReference>
<dbReference type="InParanoid" id="F0XZB6"/>
<dbReference type="GeneID" id="20229419"/>
<dbReference type="OrthoDB" id="39337at2759"/>
<keyword evidence="8" id="KW-1185">Reference proteome</keyword>
<evidence type="ECO:0000256" key="5">
    <source>
        <dbReference type="SAM" id="SignalP"/>
    </source>
</evidence>
<dbReference type="InterPro" id="IPR038770">
    <property type="entry name" value="Na+/solute_symporter_sf"/>
</dbReference>
<feature type="non-terminal residue" evidence="7">
    <location>
        <position position="1"/>
    </location>
</feature>
<dbReference type="GO" id="GO:0016020">
    <property type="term" value="C:membrane"/>
    <property type="evidence" value="ECO:0007669"/>
    <property type="project" value="UniProtKB-SubCell"/>
</dbReference>
<evidence type="ECO:0000256" key="3">
    <source>
        <dbReference type="ARBA" id="ARBA00022989"/>
    </source>
</evidence>
<evidence type="ECO:0000259" key="6">
    <source>
        <dbReference type="Pfam" id="PF00999"/>
    </source>
</evidence>
<sequence length="66" mass="6756">LLLLTTFALAIPTLKSAGASPILGFLATGVALGPHGLGVISDLRTTEALAELGVVFFLFEMGLELS</sequence>
<dbReference type="GO" id="GO:1902600">
    <property type="term" value="P:proton transmembrane transport"/>
    <property type="evidence" value="ECO:0007669"/>
    <property type="project" value="InterPro"/>
</dbReference>
<evidence type="ECO:0000256" key="4">
    <source>
        <dbReference type="ARBA" id="ARBA00023136"/>
    </source>
</evidence>
<keyword evidence="4" id="KW-0472">Membrane</keyword>
<dbReference type="Pfam" id="PF00999">
    <property type="entry name" value="Na_H_Exchanger"/>
    <property type="match status" value="1"/>
</dbReference>
<dbReference type="GO" id="GO:0015297">
    <property type="term" value="F:antiporter activity"/>
    <property type="evidence" value="ECO:0007669"/>
    <property type="project" value="InterPro"/>
</dbReference>
<dbReference type="Gene3D" id="1.20.1530.20">
    <property type="match status" value="1"/>
</dbReference>
<evidence type="ECO:0000313" key="7">
    <source>
        <dbReference type="EMBL" id="EGB12377.1"/>
    </source>
</evidence>
<evidence type="ECO:0000256" key="2">
    <source>
        <dbReference type="ARBA" id="ARBA00022692"/>
    </source>
</evidence>
<dbReference type="KEGG" id="aaf:AURANDRAFT_9521"/>
<dbReference type="PANTHER" id="PTHR46157">
    <property type="entry name" value="K(+) EFFLUX ANTIPORTER 3, CHLOROPLASTIC"/>
    <property type="match status" value="1"/>
</dbReference>
<feature type="domain" description="Cation/H+ exchanger transmembrane" evidence="6">
    <location>
        <begin position="7"/>
        <end position="65"/>
    </location>
</feature>
<evidence type="ECO:0000313" key="8">
    <source>
        <dbReference type="Proteomes" id="UP000002729"/>
    </source>
</evidence>
<protein>
    <recommendedName>
        <fullName evidence="6">Cation/H+ exchanger transmembrane domain-containing protein</fullName>
    </recommendedName>
</protein>
<feature type="non-terminal residue" evidence="7">
    <location>
        <position position="66"/>
    </location>
</feature>